<evidence type="ECO:0000313" key="2">
    <source>
        <dbReference type="Proteomes" id="UP001319921"/>
    </source>
</evidence>
<dbReference type="InterPro" id="IPR054230">
    <property type="entry name" value="DUF6955"/>
</dbReference>
<dbReference type="KEGG" id="scas:SACC_16190"/>
<dbReference type="Pfam" id="PF22271">
    <property type="entry name" value="DUF6955"/>
    <property type="match status" value="1"/>
</dbReference>
<sequence>MKIYIWLSEEISRKLEELGLKYAKEVLGGMKRIEIEIDDKILNEIVKLFPNVKVDVSTTNSIELLPKTFKNEILRIIIEKRKEPKDALVEALELFKLMK</sequence>
<protein>
    <submittedName>
        <fullName evidence="1">Uncharacterized protein</fullName>
    </submittedName>
</protein>
<keyword evidence="2" id="KW-1185">Reference proteome</keyword>
<organism evidence="1 2">
    <name type="scientific">Saccharolobus caldissimus</name>
    <dbReference type="NCBI Taxonomy" id="1702097"/>
    <lineage>
        <taxon>Archaea</taxon>
        <taxon>Thermoproteota</taxon>
        <taxon>Thermoprotei</taxon>
        <taxon>Sulfolobales</taxon>
        <taxon>Sulfolobaceae</taxon>
        <taxon>Saccharolobus</taxon>
    </lineage>
</organism>
<accession>A0AAQ4CS21</accession>
<dbReference type="GeneID" id="68866353"/>
<gene>
    <name evidence="1" type="ORF">SACC_16190</name>
</gene>
<proteinExistence type="predicted"/>
<evidence type="ECO:0000313" key="1">
    <source>
        <dbReference type="EMBL" id="BDB98602.1"/>
    </source>
</evidence>
<dbReference type="EMBL" id="AP025226">
    <property type="protein sequence ID" value="BDB98602.1"/>
    <property type="molecule type" value="Genomic_DNA"/>
</dbReference>
<reference evidence="1 2" key="1">
    <citation type="journal article" date="2022" name="Microbiol. Resour. Announc.">
        <title>Complete Genome Sequence of the Hyperthermophilic and Acidophilic Archaeon Saccharolobus caldissimus Strain HS-3T.</title>
        <authorList>
            <person name="Sakai H.D."/>
            <person name="Kurosawa N."/>
        </authorList>
    </citation>
    <scope>NUCLEOTIDE SEQUENCE [LARGE SCALE GENOMIC DNA]</scope>
    <source>
        <strain evidence="1 2">JCM32116</strain>
    </source>
</reference>
<dbReference type="Proteomes" id="UP001319921">
    <property type="component" value="Chromosome"/>
</dbReference>
<name>A0AAQ4CS21_9CREN</name>
<dbReference type="AlphaFoldDB" id="A0AAQ4CS21"/>
<dbReference type="RefSeq" id="WP_229572449.1">
    <property type="nucleotide sequence ID" value="NZ_AP025226.1"/>
</dbReference>